<name>A0A3Q3FA39_KRYMA</name>
<organism evidence="2 3">
    <name type="scientific">Kryptolebias marmoratus</name>
    <name type="common">Mangrove killifish</name>
    <name type="synonym">Rivulus marmoratus</name>
    <dbReference type="NCBI Taxonomy" id="37003"/>
    <lineage>
        <taxon>Eukaryota</taxon>
        <taxon>Metazoa</taxon>
        <taxon>Chordata</taxon>
        <taxon>Craniata</taxon>
        <taxon>Vertebrata</taxon>
        <taxon>Euteleostomi</taxon>
        <taxon>Actinopterygii</taxon>
        <taxon>Neopterygii</taxon>
        <taxon>Teleostei</taxon>
        <taxon>Neoteleostei</taxon>
        <taxon>Acanthomorphata</taxon>
        <taxon>Ovalentaria</taxon>
        <taxon>Atherinomorphae</taxon>
        <taxon>Cyprinodontiformes</taxon>
        <taxon>Rivulidae</taxon>
        <taxon>Kryptolebias</taxon>
    </lineage>
</organism>
<evidence type="ECO:0008006" key="4">
    <source>
        <dbReference type="Google" id="ProtNLM"/>
    </source>
</evidence>
<reference evidence="2" key="1">
    <citation type="submission" date="2025-08" db="UniProtKB">
        <authorList>
            <consortium name="Ensembl"/>
        </authorList>
    </citation>
    <scope>IDENTIFICATION</scope>
</reference>
<keyword evidence="1" id="KW-0732">Signal</keyword>
<protein>
    <recommendedName>
        <fullName evidence="4">Chemokine interleukin-8-like domain-containing protein</fullName>
    </recommendedName>
</protein>
<evidence type="ECO:0000313" key="2">
    <source>
        <dbReference type="Ensembl" id="ENSKMAP00000010292.1"/>
    </source>
</evidence>
<feature type="chain" id="PRO_5018632461" description="Chemokine interleukin-8-like domain-containing protein" evidence="1">
    <location>
        <begin position="23"/>
        <end position="88"/>
    </location>
</feature>
<keyword evidence="3" id="KW-1185">Reference proteome</keyword>
<dbReference type="GO" id="GO:0005576">
    <property type="term" value="C:extracellular region"/>
    <property type="evidence" value="ECO:0007669"/>
    <property type="project" value="InterPro"/>
</dbReference>
<evidence type="ECO:0000313" key="3">
    <source>
        <dbReference type="Proteomes" id="UP000264800"/>
    </source>
</evidence>
<dbReference type="AlphaFoldDB" id="A0A3Q3FA39"/>
<dbReference type="GeneTree" id="ENSGT01030000235341"/>
<evidence type="ECO:0000256" key="1">
    <source>
        <dbReference type="SAM" id="SignalP"/>
    </source>
</evidence>
<dbReference type="Proteomes" id="UP000264800">
    <property type="component" value="Unplaced"/>
</dbReference>
<dbReference type="GO" id="GO:0006955">
    <property type="term" value="P:immune response"/>
    <property type="evidence" value="ECO:0007669"/>
    <property type="project" value="InterPro"/>
</dbReference>
<sequence>MKFSLIVATLFCFTAWMNLIQAFTAPVQNCRCVGLSKTKVPYSQMKSDTIQEEGVCPVRAVITGSDGHGRLTEKLLSRGQVNTELYSV</sequence>
<proteinExistence type="predicted"/>
<accession>A0A3Q3FA39</accession>
<dbReference type="InterPro" id="IPR036048">
    <property type="entry name" value="Interleukin_8-like_sf"/>
</dbReference>
<dbReference type="OMA" id="WAKHVIQ"/>
<dbReference type="GO" id="GO:0008009">
    <property type="term" value="F:chemokine activity"/>
    <property type="evidence" value="ECO:0007669"/>
    <property type="project" value="InterPro"/>
</dbReference>
<dbReference type="Ensembl" id="ENSKMAT00000010454.1">
    <property type="protein sequence ID" value="ENSKMAP00000010292.1"/>
    <property type="gene ID" value="ENSKMAG00000007734.1"/>
</dbReference>
<reference evidence="2" key="2">
    <citation type="submission" date="2025-09" db="UniProtKB">
        <authorList>
            <consortium name="Ensembl"/>
        </authorList>
    </citation>
    <scope>IDENTIFICATION</scope>
</reference>
<dbReference type="SUPFAM" id="SSF54117">
    <property type="entry name" value="Interleukin 8-like chemokines"/>
    <property type="match status" value="1"/>
</dbReference>
<feature type="signal peptide" evidence="1">
    <location>
        <begin position="1"/>
        <end position="22"/>
    </location>
</feature>